<dbReference type="AlphaFoldDB" id="A0AAX6MZG1"/>
<dbReference type="InterPro" id="IPR036291">
    <property type="entry name" value="NAD(P)-bd_dom_sf"/>
</dbReference>
<dbReference type="SUPFAM" id="SSF51735">
    <property type="entry name" value="NAD(P)-binding Rossmann-fold domains"/>
    <property type="match status" value="1"/>
</dbReference>
<keyword evidence="3" id="KW-1185">Reference proteome</keyword>
<feature type="domain" description="NAD-dependent epimerase/dehydratase" evidence="1">
    <location>
        <begin position="144"/>
        <end position="229"/>
    </location>
</feature>
<name>A0AAX6MZG1_9PEZI</name>
<dbReference type="InterPro" id="IPR001509">
    <property type="entry name" value="Epimerase_deHydtase"/>
</dbReference>
<dbReference type="PANTHER" id="PTHR48079">
    <property type="entry name" value="PROTEIN YEEZ"/>
    <property type="match status" value="1"/>
</dbReference>
<dbReference type="PANTHER" id="PTHR48079:SF6">
    <property type="entry name" value="NAD(P)-BINDING DOMAIN-CONTAINING PROTEIN-RELATED"/>
    <property type="match status" value="1"/>
</dbReference>
<dbReference type="EMBL" id="JBANMG010000001">
    <property type="protein sequence ID" value="KAK6957562.1"/>
    <property type="molecule type" value="Genomic_DNA"/>
</dbReference>
<dbReference type="InterPro" id="IPR051783">
    <property type="entry name" value="NAD(P)-dependent_oxidoreduct"/>
</dbReference>
<accession>A0AAX6MZG1</accession>
<evidence type="ECO:0000259" key="1">
    <source>
        <dbReference type="Pfam" id="PF01370"/>
    </source>
</evidence>
<protein>
    <recommendedName>
        <fullName evidence="1">NAD-dependent epimerase/dehydratase domain-containing protein</fullName>
    </recommendedName>
</protein>
<dbReference type="GO" id="GO:0004029">
    <property type="term" value="F:aldehyde dehydrogenase (NAD+) activity"/>
    <property type="evidence" value="ECO:0007669"/>
    <property type="project" value="TreeGrafter"/>
</dbReference>
<dbReference type="Gene3D" id="3.40.50.720">
    <property type="entry name" value="NAD(P)-binding Rossmann-like Domain"/>
    <property type="match status" value="2"/>
</dbReference>
<evidence type="ECO:0000313" key="3">
    <source>
        <dbReference type="Proteomes" id="UP001369815"/>
    </source>
</evidence>
<sequence>MAATGYIGGTVLDTLVKQHPEYSITVLLRSVPDGFSERYPNVNIVHGTFDDTQLIANTAAEHDIVIHGGKPKHIPSLEAQITGLLRRRGARPGPGFLIRLAGTGIIADWQSDTYYGKLNPKIWSDVADIDEITSLPDSHLHRPADKIVQAAAVSHDEDLKTAIICPPGIYGPGRGLGNKRSLLVPEMCENMLELGHGFYAGPGANRRSWVHVDDLAKVYLRLVEAAVEGGGKAVWGKEGYYFASSQEVSQFDLAKEASRILHSHGLIPTAEPKSLSIETVREMRGGSSWEPMGVYTWACNTRTRSDRAREVLGYVPDAPSLAETLEKDLLDAVEHVKLNGPTYCPNLRL</sequence>
<evidence type="ECO:0000313" key="2">
    <source>
        <dbReference type="EMBL" id="KAK6957562.1"/>
    </source>
</evidence>
<gene>
    <name evidence="2" type="ORF">Daesc_000349</name>
</gene>
<dbReference type="Pfam" id="PF01370">
    <property type="entry name" value="Epimerase"/>
    <property type="match status" value="1"/>
</dbReference>
<dbReference type="GO" id="GO:0005737">
    <property type="term" value="C:cytoplasm"/>
    <property type="evidence" value="ECO:0007669"/>
    <property type="project" value="TreeGrafter"/>
</dbReference>
<dbReference type="Proteomes" id="UP001369815">
    <property type="component" value="Unassembled WGS sequence"/>
</dbReference>
<organism evidence="2 3">
    <name type="scientific">Daldinia eschscholtzii</name>
    <dbReference type="NCBI Taxonomy" id="292717"/>
    <lineage>
        <taxon>Eukaryota</taxon>
        <taxon>Fungi</taxon>
        <taxon>Dikarya</taxon>
        <taxon>Ascomycota</taxon>
        <taxon>Pezizomycotina</taxon>
        <taxon>Sordariomycetes</taxon>
        <taxon>Xylariomycetidae</taxon>
        <taxon>Xylariales</taxon>
        <taxon>Hypoxylaceae</taxon>
        <taxon>Daldinia</taxon>
    </lineage>
</organism>
<reference evidence="2 3" key="1">
    <citation type="journal article" date="2024" name="Front Chem Biol">
        <title>Unveiling the potential of Daldinia eschscholtzii MFLUCC 19-0629 through bioactivity and bioinformatics studies for enhanced sustainable agriculture production.</title>
        <authorList>
            <person name="Brooks S."/>
            <person name="Weaver J.A."/>
            <person name="Klomchit A."/>
            <person name="Alharthi S.A."/>
            <person name="Onlamun T."/>
            <person name="Nurani R."/>
            <person name="Vong T.K."/>
            <person name="Alberti F."/>
            <person name="Greco C."/>
        </authorList>
    </citation>
    <scope>NUCLEOTIDE SEQUENCE [LARGE SCALE GENOMIC DNA]</scope>
    <source>
        <strain evidence="2">MFLUCC 19-0629</strain>
    </source>
</reference>
<comment type="caution">
    <text evidence="2">The sequence shown here is derived from an EMBL/GenBank/DDBJ whole genome shotgun (WGS) entry which is preliminary data.</text>
</comment>
<proteinExistence type="predicted"/>